<proteinExistence type="predicted"/>
<protein>
    <submittedName>
        <fullName evidence="1">Ankyrin repeat-containing protein</fullName>
    </submittedName>
</protein>
<dbReference type="Proteomes" id="UP001164539">
    <property type="component" value="Chromosome 8"/>
</dbReference>
<sequence length="117" mass="12534">MFPFQSYSQSAAMEGNIEALLRLLLADPLILERVATSSTDTPLHVAAMLGHAGFVKELIKHKTNAVGYALELLLKYNTANPGVLQINVVNKSSLTALDLAVLVSGDSGYDDIENSSM</sequence>
<organism evidence="1 2">
    <name type="scientific">Melia azedarach</name>
    <name type="common">Chinaberry tree</name>
    <dbReference type="NCBI Taxonomy" id="155640"/>
    <lineage>
        <taxon>Eukaryota</taxon>
        <taxon>Viridiplantae</taxon>
        <taxon>Streptophyta</taxon>
        <taxon>Embryophyta</taxon>
        <taxon>Tracheophyta</taxon>
        <taxon>Spermatophyta</taxon>
        <taxon>Magnoliopsida</taxon>
        <taxon>eudicotyledons</taxon>
        <taxon>Gunneridae</taxon>
        <taxon>Pentapetalae</taxon>
        <taxon>rosids</taxon>
        <taxon>malvids</taxon>
        <taxon>Sapindales</taxon>
        <taxon>Meliaceae</taxon>
        <taxon>Melia</taxon>
    </lineage>
</organism>
<name>A0ACC1XMJ5_MELAZ</name>
<accession>A0ACC1XMJ5</accession>
<reference evidence="1 2" key="1">
    <citation type="journal article" date="2023" name="Science">
        <title>Complex scaffold remodeling in plant triterpene biosynthesis.</title>
        <authorList>
            <person name="De La Pena R."/>
            <person name="Hodgson H."/>
            <person name="Liu J.C."/>
            <person name="Stephenson M.J."/>
            <person name="Martin A.C."/>
            <person name="Owen C."/>
            <person name="Harkess A."/>
            <person name="Leebens-Mack J."/>
            <person name="Jimenez L.E."/>
            <person name="Osbourn A."/>
            <person name="Sattely E.S."/>
        </authorList>
    </citation>
    <scope>NUCLEOTIDE SEQUENCE [LARGE SCALE GENOMIC DNA]</scope>
    <source>
        <strain evidence="2">cv. JPN11</strain>
        <tissue evidence="1">Leaf</tissue>
    </source>
</reference>
<evidence type="ECO:0000313" key="1">
    <source>
        <dbReference type="EMBL" id="KAJ4712630.1"/>
    </source>
</evidence>
<keyword evidence="2" id="KW-1185">Reference proteome</keyword>
<gene>
    <name evidence="1" type="ORF">OWV82_014837</name>
</gene>
<comment type="caution">
    <text evidence="1">The sequence shown here is derived from an EMBL/GenBank/DDBJ whole genome shotgun (WGS) entry which is preliminary data.</text>
</comment>
<dbReference type="EMBL" id="CM051401">
    <property type="protein sequence ID" value="KAJ4712630.1"/>
    <property type="molecule type" value="Genomic_DNA"/>
</dbReference>
<evidence type="ECO:0000313" key="2">
    <source>
        <dbReference type="Proteomes" id="UP001164539"/>
    </source>
</evidence>